<dbReference type="Gene3D" id="4.10.520.10">
    <property type="entry name" value="IHF-like DNA-binding proteins"/>
    <property type="match status" value="1"/>
</dbReference>
<dbReference type="PANTHER" id="PTHR33175">
    <property type="entry name" value="DNA-BINDING PROTEIN HU"/>
    <property type="match status" value="1"/>
</dbReference>
<dbReference type="RefSeq" id="WP_237377607.1">
    <property type="nucleotide sequence ID" value="NZ_CP071793.1"/>
</dbReference>
<proteinExistence type="inferred from homology"/>
<keyword evidence="2" id="KW-0226">DNA condensation</keyword>
<dbReference type="EMBL" id="CP071793">
    <property type="protein sequence ID" value="QTD47942.1"/>
    <property type="molecule type" value="Genomic_DNA"/>
</dbReference>
<evidence type="ECO:0000256" key="2">
    <source>
        <dbReference type="ARBA" id="ARBA00023067"/>
    </source>
</evidence>
<dbReference type="PRINTS" id="PR01727">
    <property type="entry name" value="DNABINDINGHU"/>
</dbReference>
<sequence>MIKIDIAERITERVDIPRVVALKAVDVILDEMKDSLVRGERIEIRGFGVFQKKLRKKSVGRDIQRAKTIEIPETYTVKFKPGIEMRVLD</sequence>
<dbReference type="SMART" id="SM00411">
    <property type="entry name" value="BHL"/>
    <property type="match status" value="1"/>
</dbReference>
<keyword evidence="3" id="KW-0238">DNA-binding</keyword>
<organism evidence="5 6">
    <name type="scientific">Sulfidibacter corallicola</name>
    <dbReference type="NCBI Taxonomy" id="2818388"/>
    <lineage>
        <taxon>Bacteria</taxon>
        <taxon>Pseudomonadati</taxon>
        <taxon>Acidobacteriota</taxon>
        <taxon>Holophagae</taxon>
        <taxon>Acanthopleuribacterales</taxon>
        <taxon>Acanthopleuribacteraceae</taxon>
        <taxon>Sulfidibacter</taxon>
    </lineage>
</organism>
<evidence type="ECO:0000313" key="6">
    <source>
        <dbReference type="Proteomes" id="UP000663929"/>
    </source>
</evidence>
<evidence type="ECO:0000256" key="4">
    <source>
        <dbReference type="RuleBase" id="RU003939"/>
    </source>
</evidence>
<dbReference type="Proteomes" id="UP000663929">
    <property type="component" value="Chromosome"/>
</dbReference>
<name>A0A8A4TFG6_SULCO</name>
<dbReference type="InterPro" id="IPR000119">
    <property type="entry name" value="Hist_DNA-bd"/>
</dbReference>
<protein>
    <submittedName>
        <fullName evidence="5">Integration host factor subunit beta</fullName>
    </submittedName>
</protein>
<dbReference type="InterPro" id="IPR010992">
    <property type="entry name" value="IHF-like_DNA-bd_dom_sf"/>
</dbReference>
<dbReference type="GO" id="GO:0030261">
    <property type="term" value="P:chromosome condensation"/>
    <property type="evidence" value="ECO:0007669"/>
    <property type="project" value="UniProtKB-KW"/>
</dbReference>
<dbReference type="GO" id="GO:0003677">
    <property type="term" value="F:DNA binding"/>
    <property type="evidence" value="ECO:0007669"/>
    <property type="project" value="UniProtKB-KW"/>
</dbReference>
<gene>
    <name evidence="5" type="ORF">J3U87_20340</name>
</gene>
<dbReference type="GO" id="GO:0030527">
    <property type="term" value="F:structural constituent of chromatin"/>
    <property type="evidence" value="ECO:0007669"/>
    <property type="project" value="InterPro"/>
</dbReference>
<dbReference type="PANTHER" id="PTHR33175:SF3">
    <property type="entry name" value="DNA-BINDING PROTEIN HU-BETA"/>
    <property type="match status" value="1"/>
</dbReference>
<dbReference type="CDD" id="cd13836">
    <property type="entry name" value="IHF_B"/>
    <property type="match status" value="1"/>
</dbReference>
<evidence type="ECO:0000313" key="5">
    <source>
        <dbReference type="EMBL" id="QTD47942.1"/>
    </source>
</evidence>
<dbReference type="SUPFAM" id="SSF47729">
    <property type="entry name" value="IHF-like DNA-binding proteins"/>
    <property type="match status" value="1"/>
</dbReference>
<dbReference type="Pfam" id="PF00216">
    <property type="entry name" value="Bac_DNA_binding"/>
    <property type="match status" value="1"/>
</dbReference>
<dbReference type="GO" id="GO:0005829">
    <property type="term" value="C:cytosol"/>
    <property type="evidence" value="ECO:0007669"/>
    <property type="project" value="TreeGrafter"/>
</dbReference>
<evidence type="ECO:0000256" key="1">
    <source>
        <dbReference type="ARBA" id="ARBA00010529"/>
    </source>
</evidence>
<dbReference type="KEGG" id="scor:J3U87_20340"/>
<reference evidence="5" key="1">
    <citation type="submission" date="2021-03" db="EMBL/GenBank/DDBJ databases">
        <title>Acanthopleuribacteraceae sp. M133.</title>
        <authorList>
            <person name="Wang G."/>
        </authorList>
    </citation>
    <scope>NUCLEOTIDE SEQUENCE</scope>
    <source>
        <strain evidence="5">M133</strain>
    </source>
</reference>
<keyword evidence="6" id="KW-1185">Reference proteome</keyword>
<evidence type="ECO:0000256" key="3">
    <source>
        <dbReference type="ARBA" id="ARBA00023125"/>
    </source>
</evidence>
<dbReference type="AlphaFoldDB" id="A0A8A4TFG6"/>
<comment type="similarity">
    <text evidence="1 4">Belongs to the bacterial histone-like protein family.</text>
</comment>
<accession>A0A8A4TFG6</accession>